<sequence>MKLFRGLEAILKDIGVDTALPDASGTSAPNSISDLQGVDYLAEAILAGITTWLVQIDPEDKPLSWWEGFRVIVKLLRSPKAEGLLPLSWRQASASHVQEWFPVSALDYEEYDILVDNENDPDDTLEIGTPMFSSKPNESSIKPVQEAPTVSQTESEPDESRLFSSADAAIMADAFRKMLQKQDTIESPLEGDIFDATSGIIKDPKGKEKINETTDDASPTGSIPSNEGPFSGADAAIMADAFRKMLRKPDFSERPVEEGDGIDGAEDLERKEEFFSTPLLAGDLQNDEVISSRDAALVADAFRKVRRKPDLPEIPVVERDTSGAVEGPEKGAKRECSIQ</sequence>
<feature type="region of interest" description="Disordered" evidence="1">
    <location>
        <begin position="130"/>
        <end position="161"/>
    </location>
</feature>
<dbReference type="EMBL" id="MU150245">
    <property type="protein sequence ID" value="KAF9465709.1"/>
    <property type="molecule type" value="Genomic_DNA"/>
</dbReference>
<feature type="region of interest" description="Disordered" evidence="1">
    <location>
        <begin position="196"/>
        <end position="230"/>
    </location>
</feature>
<dbReference type="AlphaFoldDB" id="A0A9P5YAH8"/>
<evidence type="ECO:0000313" key="2">
    <source>
        <dbReference type="EMBL" id="KAF9465709.1"/>
    </source>
</evidence>
<reference evidence="2" key="1">
    <citation type="submission" date="2020-11" db="EMBL/GenBank/DDBJ databases">
        <authorList>
            <consortium name="DOE Joint Genome Institute"/>
            <person name="Ahrendt S."/>
            <person name="Riley R."/>
            <person name="Andreopoulos W."/>
            <person name="Labutti K."/>
            <person name="Pangilinan J."/>
            <person name="Ruiz-Duenas F.J."/>
            <person name="Barrasa J.M."/>
            <person name="Sanchez-Garcia M."/>
            <person name="Camarero S."/>
            <person name="Miyauchi S."/>
            <person name="Serrano A."/>
            <person name="Linde D."/>
            <person name="Babiker R."/>
            <person name="Drula E."/>
            <person name="Ayuso-Fernandez I."/>
            <person name="Pacheco R."/>
            <person name="Padilla G."/>
            <person name="Ferreira P."/>
            <person name="Barriuso J."/>
            <person name="Kellner H."/>
            <person name="Castanera R."/>
            <person name="Alfaro M."/>
            <person name="Ramirez L."/>
            <person name="Pisabarro A.G."/>
            <person name="Kuo A."/>
            <person name="Tritt A."/>
            <person name="Lipzen A."/>
            <person name="He G."/>
            <person name="Yan M."/>
            <person name="Ng V."/>
            <person name="Cullen D."/>
            <person name="Martin F."/>
            <person name="Rosso M.-N."/>
            <person name="Henrissat B."/>
            <person name="Hibbett D."/>
            <person name="Martinez A.T."/>
            <person name="Grigoriev I.V."/>
        </authorList>
    </citation>
    <scope>NUCLEOTIDE SEQUENCE</scope>
    <source>
        <strain evidence="2">CBS 247.69</strain>
    </source>
</reference>
<gene>
    <name evidence="2" type="ORF">BDZ94DRAFT_298536</name>
</gene>
<feature type="region of interest" description="Disordered" evidence="1">
    <location>
        <begin position="314"/>
        <end position="339"/>
    </location>
</feature>
<proteinExistence type="predicted"/>
<dbReference type="OrthoDB" id="2278929at2759"/>
<keyword evidence="3" id="KW-1185">Reference proteome</keyword>
<comment type="caution">
    <text evidence="2">The sequence shown here is derived from an EMBL/GenBank/DDBJ whole genome shotgun (WGS) entry which is preliminary data.</text>
</comment>
<feature type="compositionally biased region" description="Polar residues" evidence="1">
    <location>
        <begin position="131"/>
        <end position="154"/>
    </location>
</feature>
<organism evidence="2 3">
    <name type="scientific">Collybia nuda</name>
    <dbReference type="NCBI Taxonomy" id="64659"/>
    <lineage>
        <taxon>Eukaryota</taxon>
        <taxon>Fungi</taxon>
        <taxon>Dikarya</taxon>
        <taxon>Basidiomycota</taxon>
        <taxon>Agaricomycotina</taxon>
        <taxon>Agaricomycetes</taxon>
        <taxon>Agaricomycetidae</taxon>
        <taxon>Agaricales</taxon>
        <taxon>Tricholomatineae</taxon>
        <taxon>Clitocybaceae</taxon>
        <taxon>Collybia</taxon>
    </lineage>
</organism>
<evidence type="ECO:0000313" key="3">
    <source>
        <dbReference type="Proteomes" id="UP000807353"/>
    </source>
</evidence>
<feature type="compositionally biased region" description="Polar residues" evidence="1">
    <location>
        <begin position="216"/>
        <end position="225"/>
    </location>
</feature>
<feature type="compositionally biased region" description="Basic and acidic residues" evidence="1">
    <location>
        <begin position="202"/>
        <end position="212"/>
    </location>
</feature>
<evidence type="ECO:0000256" key="1">
    <source>
        <dbReference type="SAM" id="MobiDB-lite"/>
    </source>
</evidence>
<dbReference type="Proteomes" id="UP000807353">
    <property type="component" value="Unassembled WGS sequence"/>
</dbReference>
<accession>A0A9P5YAH8</accession>
<protein>
    <submittedName>
        <fullName evidence="2">Uncharacterized protein</fullName>
    </submittedName>
</protein>
<name>A0A9P5YAH8_9AGAR</name>